<keyword evidence="2 8" id="KW-0723">Serine/threonine-protein kinase</keyword>
<dbReference type="EMBL" id="HE580267">
    <property type="protein sequence ID" value="CCD22683.1"/>
    <property type="molecule type" value="Genomic_DNA"/>
</dbReference>
<dbReference type="Pfam" id="PF00069">
    <property type="entry name" value="Pkinase"/>
    <property type="match status" value="1"/>
</dbReference>
<evidence type="ECO:0000256" key="5">
    <source>
        <dbReference type="ARBA" id="ARBA00022777"/>
    </source>
</evidence>
<evidence type="ECO:0000256" key="7">
    <source>
        <dbReference type="PROSITE-ProRule" id="PRU10141"/>
    </source>
</evidence>
<dbReference type="HOGENOM" id="CLU_000288_181_1_1"/>
<dbReference type="STRING" id="1071378.G0W4E5"/>
<comment type="similarity">
    <text evidence="1">Belongs to the protein kinase superfamily. CMGC Ser/Thr protein kinase family. CDC2/CDKX subfamily.</text>
</comment>
<dbReference type="GO" id="GO:0005524">
    <property type="term" value="F:ATP binding"/>
    <property type="evidence" value="ECO:0007669"/>
    <property type="project" value="UniProtKB-UniRule"/>
</dbReference>
<dbReference type="GO" id="GO:0004707">
    <property type="term" value="F:MAP kinase activity"/>
    <property type="evidence" value="ECO:0007669"/>
    <property type="project" value="EnsemblFungi"/>
</dbReference>
<dbReference type="PANTHER" id="PTHR24055">
    <property type="entry name" value="MITOGEN-ACTIVATED PROTEIN KINASE"/>
    <property type="match status" value="1"/>
</dbReference>
<evidence type="ECO:0000313" key="12">
    <source>
        <dbReference type="Proteomes" id="UP000000689"/>
    </source>
</evidence>
<dbReference type="RefSeq" id="XP_003667926.1">
    <property type="nucleotide sequence ID" value="XM_003667878.1"/>
</dbReference>
<dbReference type="SMART" id="SM00220">
    <property type="entry name" value="S_TKc"/>
    <property type="match status" value="1"/>
</dbReference>
<evidence type="ECO:0000256" key="4">
    <source>
        <dbReference type="ARBA" id="ARBA00022741"/>
    </source>
</evidence>
<dbReference type="GO" id="GO:0070056">
    <property type="term" value="C:prospore membrane leading edge"/>
    <property type="evidence" value="ECO:0007669"/>
    <property type="project" value="EnsemblFungi"/>
</dbReference>
<dbReference type="PROSITE" id="PS00107">
    <property type="entry name" value="PROTEIN_KINASE_ATP"/>
    <property type="match status" value="1"/>
</dbReference>
<evidence type="ECO:0000256" key="9">
    <source>
        <dbReference type="SAM" id="MobiDB-lite"/>
    </source>
</evidence>
<dbReference type="Gene3D" id="3.30.200.20">
    <property type="entry name" value="Phosphorylase Kinase, domain 1"/>
    <property type="match status" value="1"/>
</dbReference>
<dbReference type="InterPro" id="IPR017441">
    <property type="entry name" value="Protein_kinase_ATP_BS"/>
</dbReference>
<dbReference type="InterPro" id="IPR011009">
    <property type="entry name" value="Kinase-like_dom_sf"/>
</dbReference>
<sequence>MFSRLLYGNNQQDASISSKNSPPPSSSESSTNLMFPTNNRTIYDPAKFSVPKRYQITQMLGKGSYGIVCSAKDTLNSSSNYSIAIKKIINIYSREILLKRAIRELKFMIFLKGHKNIISLIDLEIINDNLQYDGLYCYQELIDHDLTKVIHSSAILTDFHIKYFIYQIICGIKYIHSADIIHRDLKPGNILVTWYGNLKICDFGLARGINPKFRRNQESNNIQRQPLTNSQTQSQSTFKPSNNNADNDITNYVATRWYRAPELLLSRKEYTKAIDMWAIGCILAELYGRTPIFRGINQQHQIYEIIKVLGPPSNKTLIKFDSLTSWQLFNGSGKTMKKPTKFNSKIDWKLKYSNITTDAISFLETLLTWDPDDRFNAEEAINHSFLMDVRKPHDEPDCPHGPFDYSYEYELNSMNALREYLQKEVWNFRKERSLQP</sequence>
<dbReference type="Gene3D" id="1.10.510.10">
    <property type="entry name" value="Transferase(Phosphotransferase) domain 1"/>
    <property type="match status" value="1"/>
</dbReference>
<feature type="compositionally biased region" description="Polar residues" evidence="9">
    <location>
        <begin position="218"/>
        <end position="247"/>
    </location>
</feature>
<keyword evidence="3" id="KW-0808">Transferase</keyword>
<reference evidence="11 12" key="1">
    <citation type="journal article" date="2011" name="Proc. Natl. Acad. Sci. U.S.A.">
        <title>Evolutionary erosion of yeast sex chromosomes by mating-type switching accidents.</title>
        <authorList>
            <person name="Gordon J.L."/>
            <person name="Armisen D."/>
            <person name="Proux-Wera E."/>
            <person name="Oheigeartaigh S.S."/>
            <person name="Byrne K.P."/>
            <person name="Wolfe K.H."/>
        </authorList>
    </citation>
    <scope>NUCLEOTIDE SEQUENCE [LARGE SCALE GENOMIC DNA]</scope>
    <source>
        <strain evidence="12">ATCC 10597 / BCRC 20456 / CBS 421 / NBRC 0211 / NRRL Y-12639</strain>
    </source>
</reference>
<dbReference type="InterPro" id="IPR050117">
    <property type="entry name" value="MAPK"/>
</dbReference>
<dbReference type="InterPro" id="IPR008271">
    <property type="entry name" value="Ser/Thr_kinase_AS"/>
</dbReference>
<evidence type="ECO:0000256" key="8">
    <source>
        <dbReference type="RuleBase" id="RU000304"/>
    </source>
</evidence>
<dbReference type="GeneID" id="11495353"/>
<feature type="region of interest" description="Disordered" evidence="9">
    <location>
        <begin position="8"/>
        <end position="36"/>
    </location>
</feature>
<dbReference type="Proteomes" id="UP000000689">
    <property type="component" value="Chromosome 1"/>
</dbReference>
<evidence type="ECO:0000256" key="3">
    <source>
        <dbReference type="ARBA" id="ARBA00022679"/>
    </source>
</evidence>
<feature type="compositionally biased region" description="Low complexity" evidence="9">
    <location>
        <begin position="15"/>
        <end position="30"/>
    </location>
</feature>
<name>G0W4E5_NAUDC</name>
<protein>
    <recommendedName>
        <fullName evidence="10">Protein kinase domain-containing protein</fullName>
    </recommendedName>
</protein>
<dbReference type="KEGG" id="ndi:NDAI_0A05280"/>
<keyword evidence="4 7" id="KW-0547">Nucleotide-binding</keyword>
<feature type="domain" description="Protein kinase" evidence="10">
    <location>
        <begin position="54"/>
        <end position="386"/>
    </location>
</feature>
<dbReference type="PROSITE" id="PS50011">
    <property type="entry name" value="PROTEIN_KINASE_DOM"/>
    <property type="match status" value="1"/>
</dbReference>
<keyword evidence="6 7" id="KW-0067">ATP-binding</keyword>
<evidence type="ECO:0000256" key="1">
    <source>
        <dbReference type="ARBA" id="ARBA00006485"/>
    </source>
</evidence>
<dbReference type="OrthoDB" id="192887at2759"/>
<evidence type="ECO:0000259" key="10">
    <source>
        <dbReference type="PROSITE" id="PS50011"/>
    </source>
</evidence>
<evidence type="ECO:0000256" key="2">
    <source>
        <dbReference type="ARBA" id="ARBA00022527"/>
    </source>
</evidence>
<feature type="binding site" evidence="7">
    <location>
        <position position="87"/>
    </location>
    <ligand>
        <name>ATP</name>
        <dbReference type="ChEBI" id="CHEBI:30616"/>
    </ligand>
</feature>
<evidence type="ECO:0000313" key="11">
    <source>
        <dbReference type="EMBL" id="CCD22683.1"/>
    </source>
</evidence>
<gene>
    <name evidence="11" type="primary">NDAI0A05280</name>
    <name evidence="11" type="ordered locus">NDAI_0A05280</name>
</gene>
<dbReference type="eggNOG" id="KOG0660">
    <property type="taxonomic scope" value="Eukaryota"/>
</dbReference>
<dbReference type="AlphaFoldDB" id="G0W4E5"/>
<keyword evidence="5" id="KW-0418">Kinase</keyword>
<dbReference type="PROSITE" id="PS00108">
    <property type="entry name" value="PROTEIN_KINASE_ST"/>
    <property type="match status" value="1"/>
</dbReference>
<dbReference type="OMA" id="GLYCFQE"/>
<proteinExistence type="inferred from homology"/>
<organism evidence="11 12">
    <name type="scientific">Naumovozyma dairenensis (strain ATCC 10597 / BCRC 20456 / CBS 421 / NBRC 0211 / NRRL Y-12639)</name>
    <name type="common">Saccharomyces dairenensis</name>
    <dbReference type="NCBI Taxonomy" id="1071378"/>
    <lineage>
        <taxon>Eukaryota</taxon>
        <taxon>Fungi</taxon>
        <taxon>Dikarya</taxon>
        <taxon>Ascomycota</taxon>
        <taxon>Saccharomycotina</taxon>
        <taxon>Saccharomycetes</taxon>
        <taxon>Saccharomycetales</taxon>
        <taxon>Saccharomycetaceae</taxon>
        <taxon>Naumovozyma</taxon>
    </lineage>
</organism>
<dbReference type="GO" id="GO:1904853">
    <property type="term" value="P:protein localization to ascospore wall"/>
    <property type="evidence" value="ECO:0007669"/>
    <property type="project" value="EnsemblFungi"/>
</dbReference>
<keyword evidence="12" id="KW-1185">Reference proteome</keyword>
<accession>G0W4E5</accession>
<evidence type="ECO:0000256" key="6">
    <source>
        <dbReference type="ARBA" id="ARBA00022840"/>
    </source>
</evidence>
<dbReference type="FunFam" id="1.10.510.10:FF:000624">
    <property type="entry name" value="Mitogen-activated protein kinase"/>
    <property type="match status" value="1"/>
</dbReference>
<dbReference type="SUPFAM" id="SSF56112">
    <property type="entry name" value="Protein kinase-like (PK-like)"/>
    <property type="match status" value="1"/>
</dbReference>
<dbReference type="GO" id="GO:0030476">
    <property type="term" value="P:ascospore wall assembly"/>
    <property type="evidence" value="ECO:0007669"/>
    <property type="project" value="EnsemblFungi"/>
</dbReference>
<dbReference type="InterPro" id="IPR000719">
    <property type="entry name" value="Prot_kinase_dom"/>
</dbReference>
<feature type="region of interest" description="Disordered" evidence="9">
    <location>
        <begin position="217"/>
        <end position="247"/>
    </location>
</feature>